<comment type="caution">
    <text evidence="4">The sequence shown here is derived from an EMBL/GenBank/DDBJ whole genome shotgun (WGS) entry which is preliminary data.</text>
</comment>
<dbReference type="Proteomes" id="UP001608902">
    <property type="component" value="Unassembled WGS sequence"/>
</dbReference>
<dbReference type="PANTHER" id="PTHR21432">
    <property type="entry name" value="ACETYL-COA HYDROLASE-RELATED"/>
    <property type="match status" value="1"/>
</dbReference>
<name>A0ABD6E7P1_9BILA</name>
<gene>
    <name evidence="4" type="ORF">AB6A40_002006</name>
</gene>
<dbReference type="InterPro" id="IPR046433">
    <property type="entry name" value="ActCoA_hydro"/>
</dbReference>
<organism evidence="4 5">
    <name type="scientific">Gnathostoma spinigerum</name>
    <dbReference type="NCBI Taxonomy" id="75299"/>
    <lineage>
        <taxon>Eukaryota</taxon>
        <taxon>Metazoa</taxon>
        <taxon>Ecdysozoa</taxon>
        <taxon>Nematoda</taxon>
        <taxon>Chromadorea</taxon>
        <taxon>Rhabditida</taxon>
        <taxon>Spirurina</taxon>
        <taxon>Gnathostomatomorpha</taxon>
        <taxon>Gnathostomatoidea</taxon>
        <taxon>Gnathostomatidae</taxon>
        <taxon>Gnathostoma</taxon>
    </lineage>
</organism>
<dbReference type="InterPro" id="IPR003702">
    <property type="entry name" value="ActCoA_hydro_N"/>
</dbReference>
<dbReference type="Gene3D" id="3.40.1080.20">
    <property type="entry name" value="Acetyl-CoA hydrolase/transferase C-terminal domain"/>
    <property type="match status" value="1"/>
</dbReference>
<dbReference type="Gene3D" id="3.40.1080.10">
    <property type="entry name" value="Glutaconate Coenzyme A-transferase"/>
    <property type="match status" value="1"/>
</dbReference>
<proteinExistence type="inferred from homology"/>
<feature type="domain" description="Acetyl-CoA hydrolase/transferase N-terminal" evidence="2">
    <location>
        <begin position="90"/>
        <end position="226"/>
    </location>
</feature>
<sequence length="485" mass="53478">MFLTFTTHCNRAASVLPISRLCAVNIRQQSTRIDSKKVPPRVLIHSIKGKKPNFTSLQDAISLIKSDCDIFVHPFGATPTELLQELCRQVSSGRLTDVRLSHVLHQGDVPWAKPECIGKVRSNCLFIHNSTRQLVKEGKADYTPAFLSDLPRLYINHIIPVDYALVQVSPPDNHGFCSLGCSVDCTFAVCQVADHIIALVNEQMPRTFGDTVIHSSQFDAMVEVNRPIIGKPDSTMKADEDEEKIGKFIADNLIDDGATLQMGIGALPDSCWAAMKNHKNLGVHTELLSDGVIDLVKENVISNACKTIDNGKIVTSLAFGTKEFYEFLDNNPVIEFRSCGYTNNPSIIRQQHKMTSINTVIEMDLTGQSTAESIGASFYSGFGGQLDFAYGAGVTDDGEGKSIIAMTSTTRNGQSKIVPYLKEGAGVVVTRGHVRYVVTEYGVAQLFGRSVRHRAYELIHIAHPQFRESLEKAAFERLKCMPSRD</sequence>
<comment type="similarity">
    <text evidence="1">Belongs to the acetyl-CoA hydrolase/transferase family.</text>
</comment>
<dbReference type="SUPFAM" id="SSF100950">
    <property type="entry name" value="NagB/RpiA/CoA transferase-like"/>
    <property type="match status" value="2"/>
</dbReference>
<evidence type="ECO:0008006" key="6">
    <source>
        <dbReference type="Google" id="ProtNLM"/>
    </source>
</evidence>
<evidence type="ECO:0000313" key="4">
    <source>
        <dbReference type="EMBL" id="MFH4975297.1"/>
    </source>
</evidence>
<accession>A0ABD6E7P1</accession>
<keyword evidence="5" id="KW-1185">Reference proteome</keyword>
<evidence type="ECO:0000259" key="2">
    <source>
        <dbReference type="Pfam" id="PF02550"/>
    </source>
</evidence>
<dbReference type="AlphaFoldDB" id="A0ABD6E7P1"/>
<evidence type="ECO:0000313" key="5">
    <source>
        <dbReference type="Proteomes" id="UP001608902"/>
    </source>
</evidence>
<dbReference type="InterPro" id="IPR038460">
    <property type="entry name" value="AcetylCoA_hyd_C_sf"/>
</dbReference>
<feature type="domain" description="Acetyl-CoA hydrolase/transferase C-terminal" evidence="3">
    <location>
        <begin position="320"/>
        <end position="474"/>
    </location>
</feature>
<evidence type="ECO:0000256" key="1">
    <source>
        <dbReference type="ARBA" id="ARBA00009632"/>
    </source>
</evidence>
<dbReference type="InterPro" id="IPR026888">
    <property type="entry name" value="AcetylCoA_hyd_C"/>
</dbReference>
<protein>
    <recommendedName>
        <fullName evidence="6">Acetyl-CoA hydrolase</fullName>
    </recommendedName>
</protein>
<dbReference type="Gene3D" id="3.30.750.70">
    <property type="entry name" value="4-hydroxybutyrate coenzyme like domains"/>
    <property type="match status" value="1"/>
</dbReference>
<reference evidence="4 5" key="1">
    <citation type="submission" date="2024-08" db="EMBL/GenBank/DDBJ databases">
        <title>Gnathostoma spinigerum genome.</title>
        <authorList>
            <person name="Gonzalez-Bertolin B."/>
            <person name="Monzon S."/>
            <person name="Zaballos A."/>
            <person name="Jimenez P."/>
            <person name="Dekumyoy P."/>
            <person name="Varona S."/>
            <person name="Cuesta I."/>
            <person name="Sumanam S."/>
            <person name="Adisakwattana P."/>
            <person name="Gasser R.B."/>
            <person name="Hernandez-Gonzalez A."/>
            <person name="Young N.D."/>
            <person name="Perteguer M.J."/>
        </authorList>
    </citation>
    <scope>NUCLEOTIDE SEQUENCE [LARGE SCALE GENOMIC DNA]</scope>
    <source>
        <strain evidence="4">AL3</strain>
        <tissue evidence="4">Liver</tissue>
    </source>
</reference>
<dbReference type="InterPro" id="IPR037171">
    <property type="entry name" value="NagB/RpiA_transferase-like"/>
</dbReference>
<dbReference type="Pfam" id="PF13336">
    <property type="entry name" value="AcetylCoA_hyd_C"/>
    <property type="match status" value="1"/>
</dbReference>
<evidence type="ECO:0000259" key="3">
    <source>
        <dbReference type="Pfam" id="PF13336"/>
    </source>
</evidence>
<dbReference type="EMBL" id="JBGFUD010000824">
    <property type="protein sequence ID" value="MFH4975297.1"/>
    <property type="molecule type" value="Genomic_DNA"/>
</dbReference>
<dbReference type="PANTHER" id="PTHR21432:SF13">
    <property type="entry name" value="ACETYL-COA HYDROLASE"/>
    <property type="match status" value="1"/>
</dbReference>
<dbReference type="Pfam" id="PF02550">
    <property type="entry name" value="AcetylCoA_hydro"/>
    <property type="match status" value="1"/>
</dbReference>